<name>A0A644Y181_9ZZZZ</name>
<dbReference type="AlphaFoldDB" id="A0A644Y181"/>
<dbReference type="EMBL" id="VSSQ01003352">
    <property type="protein sequence ID" value="MPM20293.1"/>
    <property type="molecule type" value="Genomic_DNA"/>
</dbReference>
<evidence type="ECO:0000256" key="4">
    <source>
        <dbReference type="ARBA" id="ARBA00022989"/>
    </source>
</evidence>
<feature type="domain" description="ABC3 transporter permease C-terminal" evidence="7">
    <location>
        <begin position="238"/>
        <end position="363"/>
    </location>
</feature>
<evidence type="ECO:0000256" key="1">
    <source>
        <dbReference type="ARBA" id="ARBA00004651"/>
    </source>
</evidence>
<organism evidence="9">
    <name type="scientific">bioreactor metagenome</name>
    <dbReference type="NCBI Taxonomy" id="1076179"/>
    <lineage>
        <taxon>unclassified sequences</taxon>
        <taxon>metagenomes</taxon>
        <taxon>ecological metagenomes</taxon>
    </lineage>
</organism>
<evidence type="ECO:0000256" key="5">
    <source>
        <dbReference type="ARBA" id="ARBA00023136"/>
    </source>
</evidence>
<evidence type="ECO:0000256" key="3">
    <source>
        <dbReference type="ARBA" id="ARBA00022692"/>
    </source>
</evidence>
<reference evidence="9" key="1">
    <citation type="submission" date="2019-08" db="EMBL/GenBank/DDBJ databases">
        <authorList>
            <person name="Kucharzyk K."/>
            <person name="Murdoch R.W."/>
            <person name="Higgins S."/>
            <person name="Loffler F."/>
        </authorList>
    </citation>
    <scope>NUCLEOTIDE SEQUENCE</scope>
</reference>
<feature type="transmembrane region" description="Helical" evidence="6">
    <location>
        <begin position="236"/>
        <end position="260"/>
    </location>
</feature>
<keyword evidence="5 6" id="KW-0472">Membrane</keyword>
<evidence type="ECO:0000259" key="8">
    <source>
        <dbReference type="Pfam" id="PF12704"/>
    </source>
</evidence>
<dbReference type="PANTHER" id="PTHR30489:SF0">
    <property type="entry name" value="LIPOPROTEIN-RELEASING SYSTEM TRANSMEMBRANE PROTEIN LOLE"/>
    <property type="match status" value="1"/>
</dbReference>
<dbReference type="Pfam" id="PF02687">
    <property type="entry name" value="FtsX"/>
    <property type="match status" value="1"/>
</dbReference>
<evidence type="ECO:0000256" key="2">
    <source>
        <dbReference type="ARBA" id="ARBA00022475"/>
    </source>
</evidence>
<dbReference type="InterPro" id="IPR003838">
    <property type="entry name" value="ABC3_permease_C"/>
</dbReference>
<dbReference type="GO" id="GO:0044874">
    <property type="term" value="P:lipoprotein localization to outer membrane"/>
    <property type="evidence" value="ECO:0007669"/>
    <property type="project" value="TreeGrafter"/>
</dbReference>
<gene>
    <name evidence="9" type="primary">lolE_15</name>
    <name evidence="9" type="ORF">SDC9_66722</name>
</gene>
<keyword evidence="9" id="KW-0449">Lipoprotein</keyword>
<keyword evidence="3 6" id="KW-0812">Transmembrane</keyword>
<evidence type="ECO:0000256" key="6">
    <source>
        <dbReference type="SAM" id="Phobius"/>
    </source>
</evidence>
<evidence type="ECO:0000259" key="7">
    <source>
        <dbReference type="Pfam" id="PF02687"/>
    </source>
</evidence>
<dbReference type="Pfam" id="PF12704">
    <property type="entry name" value="MacB_PCD"/>
    <property type="match status" value="1"/>
</dbReference>
<feature type="domain" description="MacB-like periplasmic core" evidence="8">
    <location>
        <begin position="4"/>
        <end position="205"/>
    </location>
</feature>
<accession>A0A644Y181</accession>
<evidence type="ECO:0000313" key="9">
    <source>
        <dbReference type="EMBL" id="MPM20293.1"/>
    </source>
</evidence>
<sequence length="370" mass="41423">MLIAFAIVRGFQHEVREKIIGFGAHIQIRPFDTNESLEQTPVATGREDIAALKSLDGIKSVYPFVEKGGLIKTDSNIHGVVMRGVDADFDFTFLQKNLVDGRLPDYSDTLSNDVLVSQKVASMLGLKVGSPLRVYFIISGEMQPRGRRFNVCGIFNTGMMEFDKIYSICDMRHLQKLNNWGDTLVSGYEIRINNFDDLPQMMTEVNNTINYDLEATDIVTRQAVFFDWLSLLDSNVLIILILMTVVAIINIISIILILILERIPFIGLFKALGAGNRFVRDVFVNISVRLLLRGIIIGNVFGLGLIVLQKFTFLFPLNEEMYYVGHIPVLLQADYIIGVNAGVFAVSLLAVLLPALIIRRINPSAALQHK</sequence>
<comment type="subcellular location">
    <subcellularLocation>
        <location evidence="1">Cell membrane</location>
        <topology evidence="1">Multi-pass membrane protein</topology>
    </subcellularLocation>
</comment>
<dbReference type="PANTHER" id="PTHR30489">
    <property type="entry name" value="LIPOPROTEIN-RELEASING SYSTEM TRANSMEMBRANE PROTEIN LOLE"/>
    <property type="match status" value="1"/>
</dbReference>
<keyword evidence="4 6" id="KW-1133">Transmembrane helix</keyword>
<feature type="transmembrane region" description="Helical" evidence="6">
    <location>
        <begin position="290"/>
        <end position="315"/>
    </location>
</feature>
<dbReference type="GO" id="GO:0098797">
    <property type="term" value="C:plasma membrane protein complex"/>
    <property type="evidence" value="ECO:0007669"/>
    <property type="project" value="TreeGrafter"/>
</dbReference>
<feature type="transmembrane region" description="Helical" evidence="6">
    <location>
        <begin position="335"/>
        <end position="358"/>
    </location>
</feature>
<comment type="caution">
    <text evidence="9">The sequence shown here is derived from an EMBL/GenBank/DDBJ whole genome shotgun (WGS) entry which is preliminary data.</text>
</comment>
<protein>
    <submittedName>
        <fullName evidence="9">Lipoprotein-releasing system transmembrane protein LolE</fullName>
    </submittedName>
</protein>
<keyword evidence="2" id="KW-1003">Cell membrane</keyword>
<dbReference type="InterPro" id="IPR025857">
    <property type="entry name" value="MacB_PCD"/>
</dbReference>
<proteinExistence type="predicted"/>
<dbReference type="InterPro" id="IPR051447">
    <property type="entry name" value="Lipoprotein-release_system"/>
</dbReference>